<name>A0A1G1TMU7_9BACT</name>
<protein>
    <submittedName>
        <fullName evidence="1">Uncharacterized protein</fullName>
    </submittedName>
</protein>
<evidence type="ECO:0000313" key="1">
    <source>
        <dbReference type="EMBL" id="OGX92193.1"/>
    </source>
</evidence>
<dbReference type="Proteomes" id="UP000177506">
    <property type="component" value="Unassembled WGS sequence"/>
</dbReference>
<comment type="caution">
    <text evidence="1">The sequence shown here is derived from an EMBL/GenBank/DDBJ whole genome shotgun (WGS) entry which is preliminary data.</text>
</comment>
<organism evidence="1 2">
    <name type="scientific">Hymenobacter coccineus</name>
    <dbReference type="NCBI Taxonomy" id="1908235"/>
    <lineage>
        <taxon>Bacteria</taxon>
        <taxon>Pseudomonadati</taxon>
        <taxon>Bacteroidota</taxon>
        <taxon>Cytophagia</taxon>
        <taxon>Cytophagales</taxon>
        <taxon>Hymenobacteraceae</taxon>
        <taxon>Hymenobacter</taxon>
    </lineage>
</organism>
<dbReference type="AlphaFoldDB" id="A0A1G1TMU7"/>
<accession>A0A1G1TMU7</accession>
<gene>
    <name evidence="1" type="ORF">BEN49_16955</name>
</gene>
<reference evidence="1 2" key="1">
    <citation type="submission" date="2016-08" db="EMBL/GenBank/DDBJ databases">
        <title>Hymenobacter coccineus sp. nov., Hymenobacter lapidarius sp. nov. and Hymenobacter glacialis sp. nov., isolated from Antarctic soil.</title>
        <authorList>
            <person name="Sedlacek I."/>
            <person name="Kralova S."/>
            <person name="Kyrova K."/>
            <person name="Maslanova I."/>
            <person name="Stankova E."/>
            <person name="Vrbovska V."/>
            <person name="Nemec M."/>
            <person name="Bartak M."/>
            <person name="Svec P."/>
            <person name="Busse H.-J."/>
            <person name="Pantucek R."/>
        </authorList>
    </citation>
    <scope>NUCLEOTIDE SEQUENCE [LARGE SCALE GENOMIC DNA]</scope>
    <source>
        <strain evidence="1 2">CCM 8649</strain>
    </source>
</reference>
<dbReference type="EMBL" id="MDZA01000008">
    <property type="protein sequence ID" value="OGX92193.1"/>
    <property type="molecule type" value="Genomic_DNA"/>
</dbReference>
<keyword evidence="2" id="KW-1185">Reference proteome</keyword>
<proteinExistence type="predicted"/>
<evidence type="ECO:0000313" key="2">
    <source>
        <dbReference type="Proteomes" id="UP000177506"/>
    </source>
</evidence>
<sequence length="325" mass="32629">MAADDALVFDGALTPNTSVTLDFATSQTIGQLAFINSVQATLNNDGPRTLNIGAVPPTIGLQVGAGAKVQIVGTLSSAALKVQLASNVKASIAGRIELSGLGSTGSGHQLLSNTPGALEFLSGSYLLCGSKFIGFPFGELSTGAGSAVFRSGATFEQFSGGTAFGGKTWSMAAFNPGSTFVFSATSGTLGVSNRTFGHILINTNRTSPTATFGAGTLKIVNDLTITAGTHPFNIQSIELLGNLVLNGGNMTMPAVDTNNGNAPQASTLNIAGSAAQSISGTGTITMGATVSLTLNNAAGLTLQRPVQINANLALTQGLLTTTAIA</sequence>